<keyword evidence="3" id="KW-0808">Transferase</keyword>
<keyword evidence="10" id="KW-1185">Reference proteome</keyword>
<feature type="region of interest" description="Disordered" evidence="7">
    <location>
        <begin position="195"/>
        <end position="224"/>
    </location>
</feature>
<dbReference type="SMART" id="SM00220">
    <property type="entry name" value="S_TKc"/>
    <property type="match status" value="1"/>
</dbReference>
<dbReference type="PROSITE" id="PS50011">
    <property type="entry name" value="PROTEIN_KINASE_DOM"/>
    <property type="match status" value="1"/>
</dbReference>
<evidence type="ECO:0000256" key="2">
    <source>
        <dbReference type="ARBA" id="ARBA00022527"/>
    </source>
</evidence>
<evidence type="ECO:0000256" key="1">
    <source>
        <dbReference type="ARBA" id="ARBA00012513"/>
    </source>
</evidence>
<evidence type="ECO:0000256" key="7">
    <source>
        <dbReference type="SAM" id="MobiDB-lite"/>
    </source>
</evidence>
<keyword evidence="2" id="KW-0723">Serine/threonine-protein kinase</keyword>
<name>A0A4R5A2D2_9ACTN</name>
<comment type="caution">
    <text evidence="9">The sequence shown here is derived from an EMBL/GenBank/DDBJ whole genome shotgun (WGS) entry which is preliminary data.</text>
</comment>
<evidence type="ECO:0000313" key="9">
    <source>
        <dbReference type="EMBL" id="TDD64699.1"/>
    </source>
</evidence>
<sequence>MAGLVAEAGWEVRREDIWVVARPPRPPRALQGVVQGWKVHVAARPGTLEETLRRAVPVLARHGCPFKVVQDAGTLASLNAPDAPVASVGKAITVYPPPELFRTLAEELAKALAGLQAPPVRSDRRVCDDSPVHYRYGPFVPRYGVDVNGQPMLVVTGPAGEQFPGAAGRYYACPPWERDPFACAPAGPHEDLARAVSAEADEPPPKAFTGRGRPASGADSPGGREVVLAGRYRLDSGVQSTARGRVYRGCDLSTGQAVVVKEACAFIGGEDAHSDCRANLRHEHRVLHALHAPSLPPLPGVPRVVDHFRLGLDEFLVLSDQGTCNLFQDVVDHGVYTDLPPDRAPGGRSLPRLAERLARLLAEIHRRGVVVRDLSPKNVVLDGADGLSLVDFEVARLDGRQRYGYTRGYSAPGQHRNEPARAEDDHFALGTTLYYAAVGTDPVMIHDDARRNAEQTLTALALALPESGPTLVHLPGLLGADPAGRADAFAALASARRTAVPGRSGTGPCRTPERARPEPPPAPPAADPGHLLAVTLRNTIRHTEELLRSAPNGAPVRTDAWQGTAGPGAELLHHLDTPGAGGPADRAPIIDLVTELARHTADATIVHSYPPGLLFGRTGTALFLASAARRLGDDALRHAAQAIA</sequence>
<keyword evidence="5" id="KW-0418">Kinase</keyword>
<dbReference type="InterPro" id="IPR057929">
    <property type="entry name" value="RamC_N"/>
</dbReference>
<dbReference type="Gene3D" id="1.10.510.10">
    <property type="entry name" value="Transferase(Phosphotransferase) domain 1"/>
    <property type="match status" value="1"/>
</dbReference>
<feature type="domain" description="Protein kinase" evidence="8">
    <location>
        <begin position="232"/>
        <end position="500"/>
    </location>
</feature>
<dbReference type="GO" id="GO:0005524">
    <property type="term" value="F:ATP binding"/>
    <property type="evidence" value="ECO:0007669"/>
    <property type="project" value="UniProtKB-KW"/>
</dbReference>
<protein>
    <recommendedName>
        <fullName evidence="1">non-specific serine/threonine protein kinase</fullName>
        <ecNumber evidence="1">2.7.11.1</ecNumber>
    </recommendedName>
</protein>
<feature type="non-terminal residue" evidence="9">
    <location>
        <position position="644"/>
    </location>
</feature>
<reference evidence="9 10" key="1">
    <citation type="submission" date="2019-03" db="EMBL/GenBank/DDBJ databases">
        <title>Draft genome sequences of novel Actinobacteria.</title>
        <authorList>
            <person name="Sahin N."/>
            <person name="Ay H."/>
            <person name="Saygin H."/>
        </authorList>
    </citation>
    <scope>NUCLEOTIDE SEQUENCE [LARGE SCALE GENOMIC DNA]</scope>
    <source>
        <strain evidence="9 10">H3C3</strain>
    </source>
</reference>
<evidence type="ECO:0000256" key="6">
    <source>
        <dbReference type="ARBA" id="ARBA00022840"/>
    </source>
</evidence>
<evidence type="ECO:0000259" key="8">
    <source>
        <dbReference type="PROSITE" id="PS50011"/>
    </source>
</evidence>
<dbReference type="Pfam" id="PF25816">
    <property type="entry name" value="RamC_N"/>
    <property type="match status" value="1"/>
</dbReference>
<dbReference type="EMBL" id="SMKU01000433">
    <property type="protein sequence ID" value="TDD64699.1"/>
    <property type="molecule type" value="Genomic_DNA"/>
</dbReference>
<dbReference type="GO" id="GO:0004674">
    <property type="term" value="F:protein serine/threonine kinase activity"/>
    <property type="evidence" value="ECO:0007669"/>
    <property type="project" value="UniProtKB-KW"/>
</dbReference>
<feature type="region of interest" description="Disordered" evidence="7">
    <location>
        <begin position="497"/>
        <end position="529"/>
    </location>
</feature>
<evidence type="ECO:0000256" key="5">
    <source>
        <dbReference type="ARBA" id="ARBA00022777"/>
    </source>
</evidence>
<dbReference type="PANTHER" id="PTHR43289">
    <property type="entry name" value="MITOGEN-ACTIVATED PROTEIN KINASE KINASE KINASE 20-RELATED"/>
    <property type="match status" value="1"/>
</dbReference>
<dbReference type="PANTHER" id="PTHR43289:SF6">
    <property type="entry name" value="SERINE_THREONINE-PROTEIN KINASE NEKL-3"/>
    <property type="match status" value="1"/>
</dbReference>
<dbReference type="Pfam" id="PF00069">
    <property type="entry name" value="Pkinase"/>
    <property type="match status" value="1"/>
</dbReference>
<evidence type="ECO:0000313" key="10">
    <source>
        <dbReference type="Proteomes" id="UP000294513"/>
    </source>
</evidence>
<dbReference type="AlphaFoldDB" id="A0A4R5A2D2"/>
<evidence type="ECO:0000256" key="4">
    <source>
        <dbReference type="ARBA" id="ARBA00022741"/>
    </source>
</evidence>
<proteinExistence type="predicted"/>
<feature type="region of interest" description="Disordered" evidence="7">
    <location>
        <begin position="546"/>
        <end position="569"/>
    </location>
</feature>
<dbReference type="InterPro" id="IPR000719">
    <property type="entry name" value="Prot_kinase_dom"/>
</dbReference>
<dbReference type="Proteomes" id="UP000294513">
    <property type="component" value="Unassembled WGS sequence"/>
</dbReference>
<evidence type="ECO:0000256" key="3">
    <source>
        <dbReference type="ARBA" id="ARBA00022679"/>
    </source>
</evidence>
<organism evidence="9 10">
    <name type="scientific">Actinomadura rubrisoli</name>
    <dbReference type="NCBI Taxonomy" id="2530368"/>
    <lineage>
        <taxon>Bacteria</taxon>
        <taxon>Bacillati</taxon>
        <taxon>Actinomycetota</taxon>
        <taxon>Actinomycetes</taxon>
        <taxon>Streptosporangiales</taxon>
        <taxon>Thermomonosporaceae</taxon>
        <taxon>Actinomadura</taxon>
    </lineage>
</organism>
<dbReference type="EC" id="2.7.11.1" evidence="1"/>
<dbReference type="RefSeq" id="WP_207945164.1">
    <property type="nucleotide sequence ID" value="NZ_SMKU01000433.1"/>
</dbReference>
<keyword evidence="4" id="KW-0547">Nucleotide-binding</keyword>
<dbReference type="SUPFAM" id="SSF56112">
    <property type="entry name" value="Protein kinase-like (PK-like)"/>
    <property type="match status" value="1"/>
</dbReference>
<gene>
    <name evidence="9" type="ORF">E1298_42100</name>
</gene>
<accession>A0A4R5A2D2</accession>
<keyword evidence="6" id="KW-0067">ATP-binding</keyword>
<dbReference type="InterPro" id="IPR011009">
    <property type="entry name" value="Kinase-like_dom_sf"/>
</dbReference>
<dbReference type="Gene3D" id="3.30.200.20">
    <property type="entry name" value="Phosphorylase Kinase, domain 1"/>
    <property type="match status" value="1"/>
</dbReference>